<evidence type="ECO:0000256" key="1">
    <source>
        <dbReference type="ARBA" id="ARBA00022614"/>
    </source>
</evidence>
<dbReference type="SUPFAM" id="SSF52058">
    <property type="entry name" value="L domain-like"/>
    <property type="match status" value="2"/>
</dbReference>
<dbReference type="InterPro" id="IPR036388">
    <property type="entry name" value="WH-like_DNA-bd_sf"/>
</dbReference>
<feature type="domain" description="Disease resistance N-terminal" evidence="7">
    <location>
        <begin position="6"/>
        <end position="90"/>
    </location>
</feature>
<dbReference type="InterPro" id="IPR003591">
    <property type="entry name" value="Leu-rich_rpt_typical-subtyp"/>
</dbReference>
<keyword evidence="5" id="KW-0067">ATP-binding</keyword>
<keyword evidence="3" id="KW-0547">Nucleotide-binding</keyword>
<dbReference type="Pfam" id="PF13855">
    <property type="entry name" value="LRR_8"/>
    <property type="match status" value="1"/>
</dbReference>
<dbReference type="SMART" id="SM00369">
    <property type="entry name" value="LRR_TYP"/>
    <property type="match status" value="3"/>
</dbReference>
<dbReference type="Gene3D" id="1.10.10.10">
    <property type="entry name" value="Winged helix-like DNA-binding domain superfamily/Winged helix DNA-binding domain"/>
    <property type="match status" value="1"/>
</dbReference>
<dbReference type="Pfam" id="PF23559">
    <property type="entry name" value="WHD_DRP"/>
    <property type="match status" value="1"/>
</dbReference>
<dbReference type="Gene3D" id="1.20.5.4130">
    <property type="match status" value="1"/>
</dbReference>
<reference evidence="10" key="1">
    <citation type="submission" date="2022-04" db="UniProtKB">
        <authorList>
            <consortium name="RefSeq"/>
        </authorList>
    </citation>
    <scope>IDENTIFICATION</scope>
    <source>
        <tissue evidence="10">In vitro plantlets</tissue>
    </source>
</reference>
<dbReference type="FunFam" id="3.40.50.300:FF:001091">
    <property type="entry name" value="Probable disease resistance protein At1g61300"/>
    <property type="match status" value="1"/>
</dbReference>
<dbReference type="GO" id="GO:0005524">
    <property type="term" value="F:ATP binding"/>
    <property type="evidence" value="ECO:0007669"/>
    <property type="project" value="UniProtKB-KW"/>
</dbReference>
<dbReference type="AlphaFoldDB" id="A0A6P4BEX5"/>
<evidence type="ECO:0000259" key="9">
    <source>
        <dbReference type="Pfam" id="PF25019"/>
    </source>
</evidence>
<evidence type="ECO:0000256" key="4">
    <source>
        <dbReference type="ARBA" id="ARBA00022821"/>
    </source>
</evidence>
<dbReference type="RefSeq" id="XP_015897581.1">
    <property type="nucleotide sequence ID" value="XM_016042095.2"/>
</dbReference>
<dbReference type="Pfam" id="PF00931">
    <property type="entry name" value="NB-ARC"/>
    <property type="match status" value="1"/>
</dbReference>
<evidence type="ECO:0000256" key="3">
    <source>
        <dbReference type="ARBA" id="ARBA00022741"/>
    </source>
</evidence>
<evidence type="ECO:0000259" key="8">
    <source>
        <dbReference type="Pfam" id="PF23559"/>
    </source>
</evidence>
<dbReference type="PANTHER" id="PTHR36766:SF42">
    <property type="entry name" value="NB-ARC DOMAIN DISEASE RESISTANCE PROTEIN"/>
    <property type="match status" value="1"/>
</dbReference>
<proteinExistence type="predicted"/>
<dbReference type="SUPFAM" id="SSF52540">
    <property type="entry name" value="P-loop containing nucleoside triphosphate hydrolases"/>
    <property type="match status" value="1"/>
</dbReference>
<dbReference type="InterPro" id="IPR042197">
    <property type="entry name" value="Apaf_helical"/>
</dbReference>
<dbReference type="KEGG" id="zju:107431211"/>
<dbReference type="GO" id="GO:0043531">
    <property type="term" value="F:ADP binding"/>
    <property type="evidence" value="ECO:0007669"/>
    <property type="project" value="InterPro"/>
</dbReference>
<gene>
    <name evidence="10" type="primary">LOC107431211</name>
</gene>
<dbReference type="Pfam" id="PF18052">
    <property type="entry name" value="Rx_N"/>
    <property type="match status" value="1"/>
</dbReference>
<dbReference type="InterPro" id="IPR006553">
    <property type="entry name" value="Leu-rich_rpt_Cys-con_subtyp"/>
</dbReference>
<dbReference type="PANTHER" id="PTHR36766">
    <property type="entry name" value="PLANT BROAD-SPECTRUM MILDEW RESISTANCE PROTEIN RPW8"/>
    <property type="match status" value="1"/>
</dbReference>
<keyword evidence="2" id="KW-0677">Repeat</keyword>
<dbReference type="FunFam" id="1.10.10.10:FF:000322">
    <property type="entry name" value="Probable disease resistance protein At1g63360"/>
    <property type="match status" value="1"/>
</dbReference>
<dbReference type="InterPro" id="IPR027417">
    <property type="entry name" value="P-loop_NTPase"/>
</dbReference>
<dbReference type="InterPro" id="IPR058922">
    <property type="entry name" value="WHD_DRP"/>
</dbReference>
<dbReference type="RefSeq" id="XP_015897581.3">
    <property type="nucleotide sequence ID" value="XM_016042095.4"/>
</dbReference>
<dbReference type="InterPro" id="IPR038005">
    <property type="entry name" value="RX-like_CC"/>
</dbReference>
<dbReference type="InterPro" id="IPR041118">
    <property type="entry name" value="Rx_N"/>
</dbReference>
<dbReference type="InterPro" id="IPR032675">
    <property type="entry name" value="LRR_dom_sf"/>
</dbReference>
<feature type="domain" description="R13L1/DRL21-like LRR repeat region" evidence="9">
    <location>
        <begin position="682"/>
        <end position="811"/>
    </location>
</feature>
<dbReference type="Gene3D" id="1.10.8.430">
    <property type="entry name" value="Helical domain of apoptotic protease-activating factors"/>
    <property type="match status" value="1"/>
</dbReference>
<dbReference type="PRINTS" id="PR00364">
    <property type="entry name" value="DISEASERSIST"/>
</dbReference>
<dbReference type="InterPro" id="IPR056789">
    <property type="entry name" value="LRR_R13L1-DRL21"/>
</dbReference>
<dbReference type="GO" id="GO:0051707">
    <property type="term" value="P:response to other organism"/>
    <property type="evidence" value="ECO:0007669"/>
    <property type="project" value="UniProtKB-ARBA"/>
</dbReference>
<dbReference type="Pfam" id="PF25019">
    <property type="entry name" value="LRR_R13L1-DRL21"/>
    <property type="match status" value="2"/>
</dbReference>
<dbReference type="GeneID" id="107431211"/>
<evidence type="ECO:0000256" key="5">
    <source>
        <dbReference type="ARBA" id="ARBA00022840"/>
    </source>
</evidence>
<keyword evidence="4" id="KW-0611">Plant defense</keyword>
<dbReference type="InterPro" id="IPR002182">
    <property type="entry name" value="NB-ARC"/>
</dbReference>
<dbReference type="GO" id="GO:0006952">
    <property type="term" value="P:defense response"/>
    <property type="evidence" value="ECO:0007669"/>
    <property type="project" value="UniProtKB-KW"/>
</dbReference>
<feature type="domain" description="NB-ARC" evidence="6">
    <location>
        <begin position="171"/>
        <end position="346"/>
    </location>
</feature>
<feature type="domain" description="R13L1/DRL21-like LRR repeat region" evidence="9">
    <location>
        <begin position="1045"/>
        <end position="1110"/>
    </location>
</feature>
<evidence type="ECO:0000313" key="10">
    <source>
        <dbReference type="RefSeq" id="XP_015897581.1"/>
    </source>
</evidence>
<dbReference type="InterPro" id="IPR001611">
    <property type="entry name" value="Leu-rich_rpt"/>
</dbReference>
<dbReference type="Gene3D" id="3.40.50.300">
    <property type="entry name" value="P-loop containing nucleotide triphosphate hydrolases"/>
    <property type="match status" value="1"/>
</dbReference>
<dbReference type="RefSeq" id="XP_015897580.3">
    <property type="nucleotide sequence ID" value="XM_016042094.4"/>
</dbReference>
<dbReference type="SMART" id="SM00367">
    <property type="entry name" value="LRR_CC"/>
    <property type="match status" value="4"/>
</dbReference>
<evidence type="ECO:0000259" key="7">
    <source>
        <dbReference type="Pfam" id="PF18052"/>
    </source>
</evidence>
<accession>A0A6P4BEX5</accession>
<protein>
    <submittedName>
        <fullName evidence="10">putative disease resistance protein RGA4</fullName>
    </submittedName>
</protein>
<evidence type="ECO:0000259" key="6">
    <source>
        <dbReference type="Pfam" id="PF00931"/>
    </source>
</evidence>
<evidence type="ECO:0000256" key="2">
    <source>
        <dbReference type="ARBA" id="ARBA00022737"/>
    </source>
</evidence>
<sequence length="1137" mass="129628">MAEALLTVMFENLNSLIQNGFGLLWGVNKEMENLSSILSTICAVLQDAEERQIRDRAIKNWLQKLKDVADELDDILAECSIEASQLEYKGQRFGSTQKVTASFLSCLNPKNTLSRYRIATKMKDVADKLDKISKERMNFHLREVVEDRRHVQVSNKPETDSFVDETHVYGREKDKEKIVEFLVDNSRNSNYLSIYPIVGMGGMGKTTLAKIVFNDERVSEHFETRLWICVSEDFDVKRLIKAIIESATEKICEALDMDPLKRRVQNILERKKFFLVLDDVWNEHQDHWESLKSVLACGLNGSSILVTTRLKNVARIMGTIPMHELFGLPEDDCWSVFKHRAFGNESEERPSLAKIGKEIARKCRGNPLAAKTLGSLLQFESEEKEWVSVKDSELWNLPQDETSILPALKLSYLHLPIELRRCFAFCAMFPKDYLIVKETLIHLWIANDLISSKGNMEVEEVGNKICKELYLRSFFHDAMNEGLDFFKMHDLVHDLAQSIMDDECRVIENDRLANLSRVCHLTLSYSDPPFDMLSALFKTDSLRTVMLLSSVKKIEAHKFPHGLYFRSLRAFDAGWTNLTNIELTCLLSLIVGSKHLRYLNLSGTMIRFLPESICSLQSLQTLDVSNCRDLEKLPDHMSRIRSLRHLYIEGCPLNHIPPNIGKLSCLRSLCRFIVNRRRGCGIDELGSLLNLEGRVRIEHLEKVKSPTEAKKANLAGKMNLKRLTLEWGLNESTESYKKKTAQVLEALEPPPGLEFLRIDSFSGMRFPGWFSNNDAIFQNLDSIEFFDCKNCSELPTGMGKLPSLTYLGMYRMDCLRYVDNESESFGTAELEGAGYLQLQKLRISCLPSLERLSRSRMERRDILPRLSSLNIEGCPKLTSLHCLQSIRELSIKGCSETALESVSNLHTLTSLEIWNNDDLASFPDGFLHNLTALKSLKISRFTKLQDLQSDMLIGLTALEELSIYSCDMFECFSTGTYRGLISLKNMQIVNCRKLKSLSDNFGDLPALESLRISKCPELETFPSGLNNLSSLQRLTLSESKLTALPENLQHLPALKGMRISGFPNLEKLPEWLGDLTSLSSLYIISCPNLEYLPTSIQYLTNLQSLNITNCPKLEERCKKDIGEDWHNIAHVPRINVR</sequence>
<dbReference type="CDD" id="cd14798">
    <property type="entry name" value="RX-CC_like"/>
    <property type="match status" value="1"/>
</dbReference>
<dbReference type="Gene3D" id="3.80.10.10">
    <property type="entry name" value="Ribonuclease Inhibitor"/>
    <property type="match status" value="3"/>
</dbReference>
<feature type="domain" description="Disease resistance protein winged helix" evidence="8">
    <location>
        <begin position="428"/>
        <end position="496"/>
    </location>
</feature>
<organism evidence="10">
    <name type="scientific">Ziziphus jujuba</name>
    <name type="common">Chinese jujube</name>
    <name type="synonym">Ziziphus sativa</name>
    <dbReference type="NCBI Taxonomy" id="326968"/>
    <lineage>
        <taxon>Eukaryota</taxon>
        <taxon>Viridiplantae</taxon>
        <taxon>Streptophyta</taxon>
        <taxon>Embryophyta</taxon>
        <taxon>Tracheophyta</taxon>
        <taxon>Spermatophyta</taxon>
        <taxon>Magnoliopsida</taxon>
        <taxon>eudicotyledons</taxon>
        <taxon>Gunneridae</taxon>
        <taxon>Pentapetalae</taxon>
        <taxon>rosids</taxon>
        <taxon>fabids</taxon>
        <taxon>Rosales</taxon>
        <taxon>Rhamnaceae</taxon>
        <taxon>Paliureae</taxon>
        <taxon>Ziziphus</taxon>
    </lineage>
</organism>
<name>A0A6P4BEX5_ZIZJJ</name>
<keyword evidence="1" id="KW-0433">Leucine-rich repeat</keyword>